<accession>A0ABQ1KAR1</accession>
<keyword evidence="1" id="KW-0732">Signal</keyword>
<evidence type="ECO:0000256" key="1">
    <source>
        <dbReference type="SAM" id="SignalP"/>
    </source>
</evidence>
<feature type="signal peptide" evidence="1">
    <location>
        <begin position="1"/>
        <end position="25"/>
    </location>
</feature>
<proteinExistence type="predicted"/>
<evidence type="ECO:0000313" key="2">
    <source>
        <dbReference type="EMBL" id="GGB90986.1"/>
    </source>
</evidence>
<comment type="caution">
    <text evidence="2">The sequence shown here is derived from an EMBL/GenBank/DDBJ whole genome shotgun (WGS) entry which is preliminary data.</text>
</comment>
<keyword evidence="3" id="KW-1185">Reference proteome</keyword>
<reference evidence="3" key="1">
    <citation type="journal article" date="2019" name="Int. J. Syst. Evol. Microbiol.">
        <title>The Global Catalogue of Microorganisms (GCM) 10K type strain sequencing project: providing services to taxonomists for standard genome sequencing and annotation.</title>
        <authorList>
            <consortium name="The Broad Institute Genomics Platform"/>
            <consortium name="The Broad Institute Genome Sequencing Center for Infectious Disease"/>
            <person name="Wu L."/>
            <person name="Ma J."/>
        </authorList>
    </citation>
    <scope>NUCLEOTIDE SEQUENCE [LARGE SCALE GENOMIC DNA]</scope>
    <source>
        <strain evidence="3">CGMCC 1.15341</strain>
    </source>
</reference>
<dbReference type="Proteomes" id="UP000629025">
    <property type="component" value="Unassembled WGS sequence"/>
</dbReference>
<dbReference type="EMBL" id="BMIJ01000003">
    <property type="protein sequence ID" value="GGB90986.1"/>
    <property type="molecule type" value="Genomic_DNA"/>
</dbReference>
<sequence>MKWILLPASLLSACSINISTSVAEAEELTVGKICPVLYREQSVGILAFSREWYHSAREDARYIPGDNSTGVGLEIHFLANATGNIQGQNSASCDRYRILQVRKTTARLFDGEEAVQIDVPEGFNSPFYDNPGLEHGYGTHLAPEDDRDKPWSGRPIRASTVAIYDTPFVSARFGIEGEDIDVSFETCVVCQRNQGYDNVLSCGRWGYRREFIDSMSGWSEAEFKSVQCEVTPSAQFQQTLRNSSRIEYSYWINWR</sequence>
<gene>
    <name evidence="2" type="ORF">GCM10011352_16290</name>
</gene>
<organism evidence="2 3">
    <name type="scientific">Marinobacterium zhoushanense</name>
    <dbReference type="NCBI Taxonomy" id="1679163"/>
    <lineage>
        <taxon>Bacteria</taxon>
        <taxon>Pseudomonadati</taxon>
        <taxon>Pseudomonadota</taxon>
        <taxon>Gammaproteobacteria</taxon>
        <taxon>Oceanospirillales</taxon>
        <taxon>Oceanospirillaceae</taxon>
        <taxon>Marinobacterium</taxon>
    </lineage>
</organism>
<dbReference type="RefSeq" id="WP_229680648.1">
    <property type="nucleotide sequence ID" value="NZ_BMIJ01000003.1"/>
</dbReference>
<evidence type="ECO:0000313" key="3">
    <source>
        <dbReference type="Proteomes" id="UP000629025"/>
    </source>
</evidence>
<name>A0ABQ1KAR1_9GAMM</name>
<feature type="chain" id="PRO_5047202800" evidence="1">
    <location>
        <begin position="26"/>
        <end position="255"/>
    </location>
</feature>
<protein>
    <submittedName>
        <fullName evidence="2">Uncharacterized protein</fullName>
    </submittedName>
</protein>